<dbReference type="SUPFAM" id="SSF53850">
    <property type="entry name" value="Periplasmic binding protein-like II"/>
    <property type="match status" value="1"/>
</dbReference>
<evidence type="ECO:0000313" key="1">
    <source>
        <dbReference type="EMBL" id="GAI34938.1"/>
    </source>
</evidence>
<protein>
    <recommendedName>
        <fullName evidence="2">Extracellular solute-binding protein</fullName>
    </recommendedName>
</protein>
<dbReference type="EMBL" id="BARV01024594">
    <property type="protein sequence ID" value="GAI34938.1"/>
    <property type="molecule type" value="Genomic_DNA"/>
</dbReference>
<feature type="non-terminal residue" evidence="1">
    <location>
        <position position="1"/>
    </location>
</feature>
<sequence length="209" mass="23848">TGIEAEFISMEYHDLFTRLSAEVAAKKVTISVLGDLHGGLDLMNVKGLFDDLAGIALPDRTFIKALEDYAVMAGKKVYVPWMQATYVMIVNKKAFEYLPAGLTAEDIAGASEKWSYDALLSWSKNLNEAFKEPKLGFPMGPKGLWHRFLHGYIYPSYTGYFIIFPIRIGYGFHYNLMVIPSFKVIRVGYPDIRFPSVKHHILIFDFFWK</sequence>
<dbReference type="AlphaFoldDB" id="X1MUI8"/>
<name>X1MUI8_9ZZZZ</name>
<gene>
    <name evidence="1" type="ORF">S06H3_40113</name>
</gene>
<comment type="caution">
    <text evidence="1">The sequence shown here is derived from an EMBL/GenBank/DDBJ whole genome shotgun (WGS) entry which is preliminary data.</text>
</comment>
<dbReference type="Gene3D" id="3.40.190.10">
    <property type="entry name" value="Periplasmic binding protein-like II"/>
    <property type="match status" value="1"/>
</dbReference>
<reference evidence="1" key="1">
    <citation type="journal article" date="2014" name="Front. Microbiol.">
        <title>High frequency of phylogenetically diverse reductive dehalogenase-homologous genes in deep subseafloor sedimentary metagenomes.</title>
        <authorList>
            <person name="Kawai M."/>
            <person name="Futagami T."/>
            <person name="Toyoda A."/>
            <person name="Takaki Y."/>
            <person name="Nishi S."/>
            <person name="Hori S."/>
            <person name="Arai W."/>
            <person name="Tsubouchi T."/>
            <person name="Morono Y."/>
            <person name="Uchiyama I."/>
            <person name="Ito T."/>
            <person name="Fujiyama A."/>
            <person name="Inagaki F."/>
            <person name="Takami H."/>
        </authorList>
    </citation>
    <scope>NUCLEOTIDE SEQUENCE</scope>
    <source>
        <strain evidence="1">Expedition CK06-06</strain>
    </source>
</reference>
<organism evidence="1">
    <name type="scientific">marine sediment metagenome</name>
    <dbReference type="NCBI Taxonomy" id="412755"/>
    <lineage>
        <taxon>unclassified sequences</taxon>
        <taxon>metagenomes</taxon>
        <taxon>ecological metagenomes</taxon>
    </lineage>
</organism>
<proteinExistence type="predicted"/>
<dbReference type="InterPro" id="IPR006059">
    <property type="entry name" value="SBP"/>
</dbReference>
<evidence type="ECO:0008006" key="2">
    <source>
        <dbReference type="Google" id="ProtNLM"/>
    </source>
</evidence>
<accession>X1MUI8</accession>
<dbReference type="Pfam" id="PF01547">
    <property type="entry name" value="SBP_bac_1"/>
    <property type="match status" value="1"/>
</dbReference>